<dbReference type="PRINTS" id="PR00469">
    <property type="entry name" value="PNDRDTASEII"/>
</dbReference>
<feature type="binding site" evidence="6">
    <location>
        <position position="52"/>
    </location>
    <ligand>
        <name>FAD</name>
        <dbReference type="ChEBI" id="CHEBI:57692"/>
    </ligand>
</feature>
<dbReference type="EC" id="1.18.1.2" evidence="6"/>
<proteinExistence type="inferred from homology"/>
<evidence type="ECO:0000256" key="1">
    <source>
        <dbReference type="ARBA" id="ARBA00011738"/>
    </source>
</evidence>
<feature type="domain" description="FAD/NAD(P)-binding" evidence="7">
    <location>
        <begin position="11"/>
        <end position="313"/>
    </location>
</feature>
<dbReference type="PRINTS" id="PR00368">
    <property type="entry name" value="FADPNR"/>
</dbReference>
<reference evidence="9" key="1">
    <citation type="submission" date="2016-10" db="EMBL/GenBank/DDBJ databases">
        <authorList>
            <person name="Varghese N."/>
            <person name="Submissions S."/>
        </authorList>
    </citation>
    <scope>NUCLEOTIDE SEQUENCE [LARGE SCALE GENOMIC DNA]</scope>
    <source>
        <strain evidence="9">CGMCC 1.3704</strain>
    </source>
</reference>
<evidence type="ECO:0000313" key="8">
    <source>
        <dbReference type="EMBL" id="SFJ79379.1"/>
    </source>
</evidence>
<dbReference type="STRING" id="240302.BN982_03050"/>
<protein>
    <recommendedName>
        <fullName evidence="6">Ferredoxin--NADP reductase</fullName>
        <shortName evidence="6">FNR</shortName>
        <shortName evidence="6">Fd-NADP(+) reductase</shortName>
        <ecNumber evidence="6">1.18.1.2</ecNumber>
    </recommendedName>
</protein>
<dbReference type="Gene3D" id="3.50.50.60">
    <property type="entry name" value="FAD/NAD(P)-binding domain"/>
    <property type="match status" value="2"/>
</dbReference>
<keyword evidence="3 6" id="KW-0274">FAD</keyword>
<dbReference type="RefSeq" id="WP_075036188.1">
    <property type="nucleotide sequence ID" value="NZ_FOSB01000004.1"/>
</dbReference>
<dbReference type="GO" id="GO:0050660">
    <property type="term" value="F:flavin adenine dinucleotide binding"/>
    <property type="evidence" value="ECO:0007669"/>
    <property type="project" value="UniProtKB-UniRule"/>
</dbReference>
<dbReference type="GO" id="GO:0050661">
    <property type="term" value="F:NADP binding"/>
    <property type="evidence" value="ECO:0007669"/>
    <property type="project" value="UniProtKB-UniRule"/>
</dbReference>
<comment type="similarity">
    <text evidence="6">Belongs to the ferredoxin--NADP reductase type 2 family.</text>
</comment>
<evidence type="ECO:0000256" key="6">
    <source>
        <dbReference type="HAMAP-Rule" id="MF_01685"/>
    </source>
</evidence>
<evidence type="ECO:0000313" key="9">
    <source>
        <dbReference type="Proteomes" id="UP000183557"/>
    </source>
</evidence>
<dbReference type="InterPro" id="IPR023753">
    <property type="entry name" value="FAD/NAD-binding_dom"/>
</dbReference>
<organism evidence="8 9">
    <name type="scientific">Halobacillus dabanensis</name>
    <dbReference type="NCBI Taxonomy" id="240302"/>
    <lineage>
        <taxon>Bacteria</taxon>
        <taxon>Bacillati</taxon>
        <taxon>Bacillota</taxon>
        <taxon>Bacilli</taxon>
        <taxon>Bacillales</taxon>
        <taxon>Bacillaceae</taxon>
        <taxon>Halobacillus</taxon>
    </lineage>
</organism>
<dbReference type="InterPro" id="IPR022890">
    <property type="entry name" value="Fd--NADP_Rdtase_type_2"/>
</dbReference>
<sequence length="335" mass="36882">MNINQTENISDVIIIGGGPTGLFAAFYGGMREMSVKVIDSLPQPGGQLMALYPEKYIYDVAGSPKILAKDLVHQLEEQANQFDPEMCLEENVQNVEKLEEHLFKVTTTKAVHYAKTVLITSGAGAFQPRRLKHESADKYEGKNLFYSITDLQAHKGQRVCISGGGDSAVDWALMLSEIAAETTLVHRRNQFRAHEHSINQLKETNVQIKTPMAIDDIVGTENHIQSVVLKENKGEKTENLEIDSLIVNHGFLSSLGAIKEWGLEIEKNSIVVNQKMETNIAGIYAAGDITTYDGKVKLIATGFGEAPTAISQAKHYIDPKTRVQPPHSTRVLGGE</sequence>
<feature type="binding site" evidence="6">
    <location>
        <position position="288"/>
    </location>
    <ligand>
        <name>FAD</name>
        <dbReference type="ChEBI" id="CHEBI:57692"/>
    </ligand>
</feature>
<dbReference type="SUPFAM" id="SSF51905">
    <property type="entry name" value="FAD/NAD(P)-binding domain"/>
    <property type="match status" value="1"/>
</dbReference>
<evidence type="ECO:0000256" key="4">
    <source>
        <dbReference type="ARBA" id="ARBA00022857"/>
    </source>
</evidence>
<feature type="binding site" evidence="6">
    <location>
        <position position="329"/>
    </location>
    <ligand>
        <name>FAD</name>
        <dbReference type="ChEBI" id="CHEBI:57692"/>
    </ligand>
</feature>
<keyword evidence="2 6" id="KW-0285">Flavoprotein</keyword>
<feature type="binding site" evidence="6">
    <location>
        <position position="47"/>
    </location>
    <ligand>
        <name>FAD</name>
        <dbReference type="ChEBI" id="CHEBI:57692"/>
    </ligand>
</feature>
<evidence type="ECO:0000256" key="5">
    <source>
        <dbReference type="ARBA" id="ARBA00023002"/>
    </source>
</evidence>
<keyword evidence="4 6" id="KW-0521">NADP</keyword>
<gene>
    <name evidence="8" type="ORF">SAMN04487936_104221</name>
</gene>
<feature type="binding site" evidence="6">
    <location>
        <position position="39"/>
    </location>
    <ligand>
        <name>FAD</name>
        <dbReference type="ChEBI" id="CHEBI:57692"/>
    </ligand>
</feature>
<name>A0A1I3U9U2_HALDA</name>
<dbReference type="OrthoDB" id="9806179at2"/>
<comment type="catalytic activity">
    <reaction evidence="6">
        <text>2 reduced [2Fe-2S]-[ferredoxin] + NADP(+) + H(+) = 2 oxidized [2Fe-2S]-[ferredoxin] + NADPH</text>
        <dbReference type="Rhea" id="RHEA:20125"/>
        <dbReference type="Rhea" id="RHEA-COMP:10000"/>
        <dbReference type="Rhea" id="RHEA-COMP:10001"/>
        <dbReference type="ChEBI" id="CHEBI:15378"/>
        <dbReference type="ChEBI" id="CHEBI:33737"/>
        <dbReference type="ChEBI" id="CHEBI:33738"/>
        <dbReference type="ChEBI" id="CHEBI:57783"/>
        <dbReference type="ChEBI" id="CHEBI:58349"/>
        <dbReference type="EC" id="1.18.1.2"/>
    </reaction>
</comment>
<dbReference type="EMBL" id="FOSB01000004">
    <property type="protein sequence ID" value="SFJ79379.1"/>
    <property type="molecule type" value="Genomic_DNA"/>
</dbReference>
<dbReference type="Pfam" id="PF07992">
    <property type="entry name" value="Pyr_redox_2"/>
    <property type="match status" value="1"/>
</dbReference>
<dbReference type="InterPro" id="IPR036188">
    <property type="entry name" value="FAD/NAD-bd_sf"/>
</dbReference>
<dbReference type="Proteomes" id="UP000183557">
    <property type="component" value="Unassembled WGS sequence"/>
</dbReference>
<evidence type="ECO:0000256" key="3">
    <source>
        <dbReference type="ARBA" id="ARBA00022827"/>
    </source>
</evidence>
<comment type="subunit">
    <text evidence="1 6">Homodimer.</text>
</comment>
<feature type="binding site" evidence="6">
    <location>
        <position position="92"/>
    </location>
    <ligand>
        <name>FAD</name>
        <dbReference type="ChEBI" id="CHEBI:57692"/>
    </ligand>
</feature>
<accession>A0A1I3U9U2</accession>
<keyword evidence="9" id="KW-1185">Reference proteome</keyword>
<evidence type="ECO:0000259" key="7">
    <source>
        <dbReference type="Pfam" id="PF07992"/>
    </source>
</evidence>
<feature type="binding site" evidence="6">
    <location>
        <position position="126"/>
    </location>
    <ligand>
        <name>FAD</name>
        <dbReference type="ChEBI" id="CHEBI:57692"/>
    </ligand>
</feature>
<dbReference type="PANTHER" id="PTHR48105">
    <property type="entry name" value="THIOREDOXIN REDUCTASE 1-RELATED-RELATED"/>
    <property type="match status" value="1"/>
</dbReference>
<dbReference type="eggNOG" id="COG0492">
    <property type="taxonomic scope" value="Bacteria"/>
</dbReference>
<feature type="binding site" evidence="6">
    <location>
        <position position="20"/>
    </location>
    <ligand>
        <name>FAD</name>
        <dbReference type="ChEBI" id="CHEBI:57692"/>
    </ligand>
</feature>
<evidence type="ECO:0000256" key="2">
    <source>
        <dbReference type="ARBA" id="ARBA00022630"/>
    </source>
</evidence>
<dbReference type="AlphaFoldDB" id="A0A1I3U9U2"/>
<comment type="cofactor">
    <cofactor evidence="6">
        <name>FAD</name>
        <dbReference type="ChEBI" id="CHEBI:57692"/>
    </cofactor>
    <text evidence="6">Binds 1 FAD per subunit.</text>
</comment>
<keyword evidence="5 6" id="KW-0560">Oxidoreductase</keyword>
<dbReference type="HAMAP" id="MF_01685">
    <property type="entry name" value="FENR2"/>
    <property type="match status" value="1"/>
</dbReference>
<dbReference type="GO" id="GO:0004324">
    <property type="term" value="F:ferredoxin-NADP+ reductase activity"/>
    <property type="evidence" value="ECO:0007669"/>
    <property type="project" value="UniProtKB-UniRule"/>
</dbReference>
<dbReference type="InterPro" id="IPR050097">
    <property type="entry name" value="Ferredoxin-NADP_redctase_2"/>
</dbReference>